<name>A0A0R2H0Y4_WEIVI</name>
<protein>
    <submittedName>
        <fullName evidence="5">T786P28D</fullName>
    </submittedName>
</protein>
<evidence type="ECO:0000313" key="7">
    <source>
        <dbReference type="Proteomes" id="UP000254621"/>
    </source>
</evidence>
<reference evidence="5 7" key="2">
    <citation type="submission" date="2018-06" db="EMBL/GenBank/DDBJ databases">
        <authorList>
            <consortium name="Pathogen Informatics"/>
            <person name="Doyle S."/>
        </authorList>
    </citation>
    <scope>NUCLEOTIDE SEQUENCE [LARGE SCALE GENOMIC DNA]</scope>
    <source>
        <strain evidence="5 7">NCTC13645</strain>
    </source>
</reference>
<evidence type="ECO:0000256" key="1">
    <source>
        <dbReference type="PROSITE-ProRule" id="PRU00285"/>
    </source>
</evidence>
<gene>
    <name evidence="4" type="ORF">IV50_GL000933</name>
    <name evidence="5" type="ORF">NCTC13645_00867</name>
</gene>
<sequence length="135" mass="15159">MANEVRTYNDLNHFIDQVSRGLFNEASTPSVLNADVTESDDKYTVHVNVPGVNKDDINLNYRDGVLNIDAKYDHFEDHSDEDNHVLLSERQEGTAHRSLNLPGVDESQISATTEDGVLNITLPKVQEEDHKISIN</sequence>
<keyword evidence="6" id="KW-1185">Reference proteome</keyword>
<dbReference type="PANTHER" id="PTHR11527">
    <property type="entry name" value="HEAT-SHOCK PROTEIN 20 FAMILY MEMBER"/>
    <property type="match status" value="1"/>
</dbReference>
<dbReference type="InterPro" id="IPR002068">
    <property type="entry name" value="A-crystallin/Hsp20_dom"/>
</dbReference>
<evidence type="ECO:0000259" key="3">
    <source>
        <dbReference type="PROSITE" id="PS01031"/>
    </source>
</evidence>
<dbReference type="Pfam" id="PF00011">
    <property type="entry name" value="HSP20"/>
    <property type="match status" value="1"/>
</dbReference>
<dbReference type="SUPFAM" id="SSF49764">
    <property type="entry name" value="HSP20-like chaperones"/>
    <property type="match status" value="1"/>
</dbReference>
<evidence type="ECO:0000313" key="5">
    <source>
        <dbReference type="EMBL" id="SUP52964.1"/>
    </source>
</evidence>
<proteinExistence type="inferred from homology"/>
<dbReference type="InterPro" id="IPR031107">
    <property type="entry name" value="Small_HSP"/>
</dbReference>
<dbReference type="OrthoDB" id="9811615at2"/>
<dbReference type="PATRIC" id="fig|1629.5.peg.941"/>
<dbReference type="InterPro" id="IPR008978">
    <property type="entry name" value="HSP20-like_chaperone"/>
</dbReference>
<evidence type="ECO:0000313" key="6">
    <source>
        <dbReference type="Proteomes" id="UP000051992"/>
    </source>
</evidence>
<dbReference type="PROSITE" id="PS01031">
    <property type="entry name" value="SHSP"/>
    <property type="match status" value="1"/>
</dbReference>
<dbReference type="STRING" id="1629.IV50_GL000933"/>
<dbReference type="Proteomes" id="UP000051992">
    <property type="component" value="Unassembled WGS sequence"/>
</dbReference>
<evidence type="ECO:0000313" key="4">
    <source>
        <dbReference type="EMBL" id="KRN46649.1"/>
    </source>
</evidence>
<dbReference type="EMBL" id="JQBM01000002">
    <property type="protein sequence ID" value="KRN46649.1"/>
    <property type="molecule type" value="Genomic_DNA"/>
</dbReference>
<accession>A0A0R2H0Y4</accession>
<dbReference type="Gene3D" id="2.60.40.790">
    <property type="match status" value="1"/>
</dbReference>
<dbReference type="EMBL" id="UHIV01000001">
    <property type="protein sequence ID" value="SUP52964.1"/>
    <property type="molecule type" value="Genomic_DNA"/>
</dbReference>
<dbReference type="AlphaFoldDB" id="A0A0R2H0Y4"/>
<evidence type="ECO:0000256" key="2">
    <source>
        <dbReference type="RuleBase" id="RU003616"/>
    </source>
</evidence>
<comment type="similarity">
    <text evidence="1 2">Belongs to the small heat shock protein (HSP20) family.</text>
</comment>
<organism evidence="4 6">
    <name type="scientific">Weissella viridescens</name>
    <name type="common">Lactobacillus viridescens</name>
    <dbReference type="NCBI Taxonomy" id="1629"/>
    <lineage>
        <taxon>Bacteria</taxon>
        <taxon>Bacillati</taxon>
        <taxon>Bacillota</taxon>
        <taxon>Bacilli</taxon>
        <taxon>Lactobacillales</taxon>
        <taxon>Lactobacillaceae</taxon>
        <taxon>Weissella</taxon>
    </lineage>
</organism>
<dbReference type="RefSeq" id="WP_057745727.1">
    <property type="nucleotide sequence ID" value="NZ_BJLU01000002.1"/>
</dbReference>
<dbReference type="CDD" id="cd06471">
    <property type="entry name" value="ACD_LpsHSP_like"/>
    <property type="match status" value="1"/>
</dbReference>
<reference evidence="4 6" key="1">
    <citation type="journal article" date="2015" name="Genome Announc.">
        <title>Expanding the biotechnology potential of lactobacilli through comparative genomics of 213 strains and associated genera.</title>
        <authorList>
            <person name="Sun Z."/>
            <person name="Harris H.M."/>
            <person name="McCann A."/>
            <person name="Guo C."/>
            <person name="Argimon S."/>
            <person name="Zhang W."/>
            <person name="Yang X."/>
            <person name="Jeffery I.B."/>
            <person name="Cooney J.C."/>
            <person name="Kagawa T.F."/>
            <person name="Liu W."/>
            <person name="Song Y."/>
            <person name="Salvetti E."/>
            <person name="Wrobel A."/>
            <person name="Rasinkangas P."/>
            <person name="Parkhill J."/>
            <person name="Rea M.C."/>
            <person name="O'Sullivan O."/>
            <person name="Ritari J."/>
            <person name="Douillard F.P."/>
            <person name="Paul Ross R."/>
            <person name="Yang R."/>
            <person name="Briner A.E."/>
            <person name="Felis G.E."/>
            <person name="de Vos W.M."/>
            <person name="Barrangou R."/>
            <person name="Klaenhammer T.R."/>
            <person name="Caufield P.W."/>
            <person name="Cui Y."/>
            <person name="Zhang H."/>
            <person name="O'Toole P.W."/>
        </authorList>
    </citation>
    <scope>NUCLEOTIDE SEQUENCE [LARGE SCALE GENOMIC DNA]</scope>
    <source>
        <strain evidence="4 6">DSM 20410</strain>
    </source>
</reference>
<dbReference type="Proteomes" id="UP000254621">
    <property type="component" value="Unassembled WGS sequence"/>
</dbReference>
<dbReference type="GeneID" id="86898852"/>
<feature type="domain" description="SHSP" evidence="3">
    <location>
        <begin position="22"/>
        <end position="135"/>
    </location>
</feature>